<dbReference type="Proteomes" id="UP000054524">
    <property type="component" value="Unassembled WGS sequence"/>
</dbReference>
<keyword evidence="1" id="KW-0732">Signal</keyword>
<dbReference type="HOGENOM" id="CLU_334964_0_0_1"/>
<evidence type="ECO:0000256" key="1">
    <source>
        <dbReference type="SAM" id="SignalP"/>
    </source>
</evidence>
<sequence>MKKTMHIILKIFTVCALCLYNVLVATQQPKQYDFDLSNESYIFNGCHSYPTANSIDAPHCTKEMLKKSTLPESTLIVVRSDENPVRSTNSTLKDSMDLSTSEEISIFINPSTSNEKTSVQAEENNIARRSSRNRVKTPKYDEYEYDDEEVNRVLKRLKYTSDRSREITPDSDGSTAHMPFLPQIIDYGSTYSSSVKEQSTSSQNIQNNSTFVKKMNECAKITRNNVYRTEIISIKSATLETNIAQNNEDVSVNTSPLDIIRRDIAKAYLKSNSIWSVISSFNWSNVYTVIDEFYNAIVNSNEIPENCKNNFKKLYYVEFFVELRKYLEKNEPATYESLCQDKNIDERTKKTLGDVCISKDFSTDIYLNCLSILNTNTPEYVENRMLKWEDEELTEALHIIIGIPEVYEDLTRLSPKDIDDLQEKYDSGNKNVKDTLFCIIKYLIGKVANNRSLMSKQFDYIKNHVIKGNTEYTGTINIFNMVYSKLKIFYEIASSIYTESLTKRKNSHNKSNATKDSLKASKYMLKGKSIFDLQKYKRCNANIYKCPLQKTIPYKSLPFNLKQRSAEYTDNIANQMGFEVQYANHYHVQFVDNTRHTVKMIHLPYYVEKDEFGTLNNYCFHTVADIIDHIKNIYSIETSEDNPSKNNVHAFKYHRETKAWALAKKSPFSNKDDMSKTVNDLFWLGYDVVFYHIEEDISATKLFCIEIDTMASAENSSKSRIPIFFTKFMLTAIEITPYLKRSKKDICRPLDKNKAINAIRYEYMDKLDQESKYPSRENYYSDFYLHSAFDCYKDPYCYNMNVRQENNNSDMCDISWNVFSDHAYNQYMTMNFTSAPNNDYQPNKESQEKAIEDLLELLQSSKSANDAMHCGISVFGSFQVRKHLFSAVMSNNLRNIFMTEKSDGMKKNASLNYYIEHRSKIAKISEYSNPFCLLMFKTVKPAMSQLGLHYEIMKKPFSAYCKSQI</sequence>
<name>A0A086IZG0_NEMA1</name>
<reference evidence="2 3" key="1">
    <citation type="journal article" date="2014" name="Genome Announc.">
        <title>Genome Sequence of the Microsporidian Species Nematocida sp1 Strain ERTm6 (ATCC PRA-372).</title>
        <authorList>
            <person name="Bakowski M.A."/>
            <person name="Priest M."/>
            <person name="Young S."/>
            <person name="Cuomo C.A."/>
            <person name="Troemel E.R."/>
        </authorList>
    </citation>
    <scope>NUCLEOTIDE SEQUENCE [LARGE SCALE GENOMIC DNA]</scope>
    <source>
        <strain evidence="2 3">ERTm6</strain>
    </source>
</reference>
<dbReference type="EMBL" id="AKIJ01000005">
    <property type="protein sequence ID" value="KFG25278.1"/>
    <property type="molecule type" value="Genomic_DNA"/>
</dbReference>
<accession>A0A086IZG0</accession>
<organism evidence="2 3">
    <name type="scientific">Nematocida ausubeli (strain ATCC PRA-371 / ERTm2)</name>
    <name type="common">Nematode killer fungus</name>
    <dbReference type="NCBI Taxonomy" id="1913371"/>
    <lineage>
        <taxon>Eukaryota</taxon>
        <taxon>Fungi</taxon>
        <taxon>Fungi incertae sedis</taxon>
        <taxon>Microsporidia</taxon>
        <taxon>Nematocida</taxon>
    </lineage>
</organism>
<keyword evidence="3" id="KW-1185">Reference proteome</keyword>
<dbReference type="AlphaFoldDB" id="A0A086IZG0"/>
<dbReference type="GeneID" id="77677022"/>
<proteinExistence type="predicted"/>
<feature type="signal peptide" evidence="1">
    <location>
        <begin position="1"/>
        <end position="26"/>
    </location>
</feature>
<comment type="caution">
    <text evidence="2">The sequence shown here is derived from an EMBL/GenBank/DDBJ whole genome shotgun (WGS) entry which is preliminary data.</text>
</comment>
<protein>
    <submittedName>
        <fullName evidence="2">Uncharacterized protein</fullName>
    </submittedName>
</protein>
<evidence type="ECO:0000313" key="2">
    <source>
        <dbReference type="EMBL" id="KFG25278.1"/>
    </source>
</evidence>
<feature type="chain" id="PRO_5001807706" evidence="1">
    <location>
        <begin position="27"/>
        <end position="965"/>
    </location>
</feature>
<evidence type="ECO:0000313" key="3">
    <source>
        <dbReference type="Proteomes" id="UP000054524"/>
    </source>
</evidence>
<gene>
    <name evidence="2" type="ORF">NESG_02049</name>
</gene>
<dbReference type="RefSeq" id="XP_052903833.1">
    <property type="nucleotide sequence ID" value="XM_053049662.1"/>
</dbReference>